<feature type="domain" description="DUF7482" evidence="3">
    <location>
        <begin position="53"/>
        <end position="123"/>
    </location>
</feature>
<dbReference type="Pfam" id="PF24298">
    <property type="entry name" value="DUF7482"/>
    <property type="match status" value="1"/>
</dbReference>
<evidence type="ECO:0000313" key="5">
    <source>
        <dbReference type="Proteomes" id="UP001157974"/>
    </source>
</evidence>
<feature type="signal peptide" evidence="2">
    <location>
        <begin position="1"/>
        <end position="21"/>
    </location>
</feature>
<reference evidence="4 5" key="1">
    <citation type="journal article" date="2023" name="Nat. Commun.">
        <title>Origin of minicircular mitochondrial genomes in red algae.</title>
        <authorList>
            <person name="Lee Y."/>
            <person name="Cho C.H."/>
            <person name="Lee Y.M."/>
            <person name="Park S.I."/>
            <person name="Yang J.H."/>
            <person name="West J.A."/>
            <person name="Bhattacharya D."/>
            <person name="Yoon H.S."/>
        </authorList>
    </citation>
    <scope>NUCLEOTIDE SEQUENCE [LARGE SCALE GENOMIC DNA]</scope>
    <source>
        <strain evidence="4 5">CCMP1338</strain>
        <tissue evidence="4">Whole cell</tissue>
    </source>
</reference>
<feature type="region of interest" description="Disordered" evidence="1">
    <location>
        <begin position="139"/>
        <end position="159"/>
    </location>
</feature>
<dbReference type="InterPro" id="IPR055905">
    <property type="entry name" value="DUF7482"/>
</dbReference>
<evidence type="ECO:0000256" key="1">
    <source>
        <dbReference type="SAM" id="MobiDB-lite"/>
    </source>
</evidence>
<keyword evidence="5" id="KW-1185">Reference proteome</keyword>
<evidence type="ECO:0000313" key="4">
    <source>
        <dbReference type="EMBL" id="KAJ8901534.1"/>
    </source>
</evidence>
<dbReference type="Proteomes" id="UP001157974">
    <property type="component" value="Unassembled WGS sequence"/>
</dbReference>
<accession>A0AAV8UGC9</accession>
<comment type="caution">
    <text evidence="4">The sequence shown here is derived from an EMBL/GenBank/DDBJ whole genome shotgun (WGS) entry which is preliminary data.</text>
</comment>
<protein>
    <recommendedName>
        <fullName evidence="3">DUF7482 domain-containing protein</fullName>
    </recommendedName>
</protein>
<gene>
    <name evidence="4" type="ORF">NDN08_003743</name>
</gene>
<sequence length="395" mass="42556">MAKLVSLVVLLFAASLNFAKADDDVQPAPPSIGADVPLTYFGPPPSSVQKELIGPHQLLRSGTVDLDAGTVTLPLYEGYYEDGSKHYYILTDTTDRGNGEALGLNVAPKLSYAHGRAVDDVYLDGFKIRNRTGKVDFRPARSVVPGDEPNPFPPKRARPGAIGDKNYTPLIRLVNTDRSLYNAPIVADGVNFLNDYCNGISGRQAKKAYKYIHDTVIAICPEEQTVTLNLASGFSFARPVFYISTDANDMTVAALEASTFAPGLDAVVVGGDDSAFSAVERIFVTINGPSNAQLPRSSNFDHPQRQGIESALRGEGGPLNVLGGIPTIATDYSPLWDMNLGEWTKKAIKLGIRTRVLEEFQILGLVLDGFITGPNGDEYGSVGIIINCPIVQRLL</sequence>
<dbReference type="AlphaFoldDB" id="A0AAV8UGC9"/>
<dbReference type="EMBL" id="JAMWBK010000010">
    <property type="protein sequence ID" value="KAJ8901534.1"/>
    <property type="molecule type" value="Genomic_DNA"/>
</dbReference>
<proteinExistence type="predicted"/>
<evidence type="ECO:0000259" key="3">
    <source>
        <dbReference type="Pfam" id="PF24298"/>
    </source>
</evidence>
<evidence type="ECO:0000256" key="2">
    <source>
        <dbReference type="SAM" id="SignalP"/>
    </source>
</evidence>
<organism evidence="4 5">
    <name type="scientific">Rhodosorus marinus</name>
    <dbReference type="NCBI Taxonomy" id="101924"/>
    <lineage>
        <taxon>Eukaryota</taxon>
        <taxon>Rhodophyta</taxon>
        <taxon>Stylonematophyceae</taxon>
        <taxon>Stylonematales</taxon>
        <taxon>Stylonemataceae</taxon>
        <taxon>Rhodosorus</taxon>
    </lineage>
</organism>
<feature type="chain" id="PRO_5043496720" description="DUF7482 domain-containing protein" evidence="2">
    <location>
        <begin position="22"/>
        <end position="395"/>
    </location>
</feature>
<keyword evidence="2" id="KW-0732">Signal</keyword>
<name>A0AAV8UGC9_9RHOD</name>